<dbReference type="PROSITE" id="PS00194">
    <property type="entry name" value="THIOREDOXIN_1"/>
    <property type="match status" value="1"/>
</dbReference>
<accession>A0A267GMQ5</accession>
<dbReference type="Gene3D" id="3.40.30.10">
    <property type="entry name" value="Glutaredoxin"/>
    <property type="match status" value="1"/>
</dbReference>
<evidence type="ECO:0000259" key="1">
    <source>
        <dbReference type="PROSITE" id="PS51352"/>
    </source>
</evidence>
<evidence type="ECO:0000313" key="2">
    <source>
        <dbReference type="EMBL" id="PAA86579.1"/>
    </source>
</evidence>
<dbReference type="InterPro" id="IPR017937">
    <property type="entry name" value="Thioredoxin_CS"/>
</dbReference>
<dbReference type="InterPro" id="IPR036249">
    <property type="entry name" value="Thioredoxin-like_sf"/>
</dbReference>
<dbReference type="PROSITE" id="PS51352">
    <property type="entry name" value="THIOREDOXIN_2"/>
    <property type="match status" value="1"/>
</dbReference>
<dbReference type="AlphaFoldDB" id="A0A267GMQ5"/>
<reference evidence="2 3" key="1">
    <citation type="submission" date="2017-06" db="EMBL/GenBank/DDBJ databases">
        <title>A platform for efficient transgenesis in Macrostomum lignano, a flatworm model organism for stem cell research.</title>
        <authorList>
            <person name="Berezikov E."/>
        </authorList>
    </citation>
    <scope>NUCLEOTIDE SEQUENCE [LARGE SCALE GENOMIC DNA]</scope>
    <source>
        <strain evidence="2">DV1</strain>
        <tissue evidence="2">Whole organism</tissue>
    </source>
</reference>
<dbReference type="GO" id="GO:0005634">
    <property type="term" value="C:nucleus"/>
    <property type="evidence" value="ECO:0007669"/>
    <property type="project" value="TreeGrafter"/>
</dbReference>
<dbReference type="GO" id="GO:0031397">
    <property type="term" value="P:negative regulation of protein ubiquitination"/>
    <property type="evidence" value="ECO:0007669"/>
    <property type="project" value="TreeGrafter"/>
</dbReference>
<dbReference type="Pfam" id="PF13905">
    <property type="entry name" value="Thioredoxin_8"/>
    <property type="match status" value="1"/>
</dbReference>
<comment type="caution">
    <text evidence="2">The sequence shown here is derived from an EMBL/GenBank/DDBJ whole genome shotgun (WGS) entry which is preliminary data.</text>
</comment>
<dbReference type="STRING" id="282301.A0A267GMQ5"/>
<sequence>SLVWHNILLNCRDWTQPPWNLSCSSPASLKSLEIRSNRMPIKPIDLTLLNKEKKEFSGKDLLPGKKIMLYFSAHWCPPCRSFTPVLAKFYAEAKAANKAVECVFVSCDRDEASMWSYMNESHGDYYVVPFDAEERKGLSEQYGVSGIPCLVVVDEEGKVLQKNARNDVQAGNVGCIDGW</sequence>
<dbReference type="CDD" id="cd02964">
    <property type="entry name" value="TryX_like_family"/>
    <property type="match status" value="1"/>
</dbReference>
<evidence type="ECO:0000313" key="3">
    <source>
        <dbReference type="Proteomes" id="UP000215902"/>
    </source>
</evidence>
<dbReference type="InterPro" id="IPR013766">
    <property type="entry name" value="Thioredoxin_domain"/>
</dbReference>
<feature type="non-terminal residue" evidence="2">
    <location>
        <position position="1"/>
    </location>
</feature>
<feature type="domain" description="Thioredoxin" evidence="1">
    <location>
        <begin position="37"/>
        <end position="179"/>
    </location>
</feature>
<name>A0A267GMQ5_9PLAT</name>
<dbReference type="PANTHER" id="PTHR46472">
    <property type="entry name" value="NUCLEOREDOXIN"/>
    <property type="match status" value="1"/>
</dbReference>
<dbReference type="PANTHER" id="PTHR46472:SF1">
    <property type="entry name" value="NUCLEOREDOXIN"/>
    <property type="match status" value="1"/>
</dbReference>
<keyword evidence="3" id="KW-1185">Reference proteome</keyword>
<proteinExistence type="predicted"/>
<dbReference type="InterPro" id="IPR012336">
    <property type="entry name" value="Thioredoxin-like_fold"/>
</dbReference>
<dbReference type="OrthoDB" id="409136at2759"/>
<dbReference type="SUPFAM" id="SSF52833">
    <property type="entry name" value="Thioredoxin-like"/>
    <property type="match status" value="1"/>
</dbReference>
<dbReference type="Proteomes" id="UP000215902">
    <property type="component" value="Unassembled WGS sequence"/>
</dbReference>
<organism evidence="2 3">
    <name type="scientific">Macrostomum lignano</name>
    <dbReference type="NCBI Taxonomy" id="282301"/>
    <lineage>
        <taxon>Eukaryota</taxon>
        <taxon>Metazoa</taxon>
        <taxon>Spiralia</taxon>
        <taxon>Lophotrochozoa</taxon>
        <taxon>Platyhelminthes</taxon>
        <taxon>Rhabditophora</taxon>
        <taxon>Macrostomorpha</taxon>
        <taxon>Macrostomida</taxon>
        <taxon>Macrostomidae</taxon>
        <taxon>Macrostomum</taxon>
    </lineage>
</organism>
<dbReference type="GO" id="GO:0004791">
    <property type="term" value="F:thioredoxin-disulfide reductase (NADPH) activity"/>
    <property type="evidence" value="ECO:0007669"/>
    <property type="project" value="TreeGrafter"/>
</dbReference>
<dbReference type="EMBL" id="NIVC01000272">
    <property type="protein sequence ID" value="PAA86579.1"/>
    <property type="molecule type" value="Genomic_DNA"/>
</dbReference>
<gene>
    <name evidence="2" type="ORF">BOX15_Mlig001154g2</name>
</gene>
<protein>
    <recommendedName>
        <fullName evidence="1">Thioredoxin domain-containing protein</fullName>
    </recommendedName>
</protein>
<dbReference type="GO" id="GO:0030178">
    <property type="term" value="P:negative regulation of Wnt signaling pathway"/>
    <property type="evidence" value="ECO:0007669"/>
    <property type="project" value="TreeGrafter"/>
</dbReference>